<evidence type="ECO:0008006" key="4">
    <source>
        <dbReference type="Google" id="ProtNLM"/>
    </source>
</evidence>
<dbReference type="InterPro" id="IPR015421">
    <property type="entry name" value="PyrdxlP-dep_Trfase_major"/>
</dbReference>
<dbReference type="GO" id="GO:0005829">
    <property type="term" value="C:cytosol"/>
    <property type="evidence" value="ECO:0007669"/>
    <property type="project" value="TreeGrafter"/>
</dbReference>
<proteinExistence type="inferred from homology"/>
<organism evidence="3">
    <name type="scientific">marine sediment metagenome</name>
    <dbReference type="NCBI Taxonomy" id="412755"/>
    <lineage>
        <taxon>unclassified sequences</taxon>
        <taxon>metagenomes</taxon>
        <taxon>ecological metagenomes</taxon>
    </lineage>
</organism>
<dbReference type="GO" id="GO:0008483">
    <property type="term" value="F:transaminase activity"/>
    <property type="evidence" value="ECO:0007669"/>
    <property type="project" value="InterPro"/>
</dbReference>
<dbReference type="PROSITE" id="PS00600">
    <property type="entry name" value="AA_TRANSFER_CLASS_3"/>
    <property type="match status" value="1"/>
</dbReference>
<keyword evidence="2" id="KW-0663">Pyridoxal phosphate</keyword>
<gene>
    <name evidence="3" type="ORF">S12H4_58376</name>
</gene>
<protein>
    <recommendedName>
        <fullName evidence="4">Aminotransferase class III-fold pyridoxal phosphate-dependent enzyme</fullName>
    </recommendedName>
</protein>
<dbReference type="AlphaFoldDB" id="X1VQI1"/>
<dbReference type="InterPro" id="IPR005814">
    <property type="entry name" value="Aminotrans_3"/>
</dbReference>
<dbReference type="InterPro" id="IPR015424">
    <property type="entry name" value="PyrdxlP-dep_Trfase"/>
</dbReference>
<feature type="non-terminal residue" evidence="3">
    <location>
        <position position="184"/>
    </location>
</feature>
<feature type="non-terminal residue" evidence="3">
    <location>
        <position position="1"/>
    </location>
</feature>
<sequence length="184" mass="20297">VKPVLLIDDEIMTGFARTGKMFAIEHCNVQPDVMTMAKGITAAYLPFGAVAVGDRVYEGLKGRYLEHGFTYSGHPIPSAASCAAMDIYVEDKVVENAAKVGSHIRQRLDKEFLPLPCVGTIDGKGMFQAVELVTDKESKTIIPSAVKEEFRWKMFRSGIFLRITGALGNRMFFCPPCIMTIEQA</sequence>
<dbReference type="GO" id="GO:0030170">
    <property type="term" value="F:pyridoxal phosphate binding"/>
    <property type="evidence" value="ECO:0007669"/>
    <property type="project" value="InterPro"/>
</dbReference>
<dbReference type="Gene3D" id="3.90.1150.10">
    <property type="entry name" value="Aspartate Aminotransferase, domain 1"/>
    <property type="match status" value="1"/>
</dbReference>
<evidence type="ECO:0000256" key="1">
    <source>
        <dbReference type="ARBA" id="ARBA00008954"/>
    </source>
</evidence>
<dbReference type="Pfam" id="PF00202">
    <property type="entry name" value="Aminotran_3"/>
    <property type="match status" value="1"/>
</dbReference>
<dbReference type="InterPro" id="IPR049704">
    <property type="entry name" value="Aminotrans_3_PPA_site"/>
</dbReference>
<dbReference type="Gene3D" id="3.40.640.10">
    <property type="entry name" value="Type I PLP-dependent aspartate aminotransferase-like (Major domain)"/>
    <property type="match status" value="1"/>
</dbReference>
<dbReference type="PANTHER" id="PTHR43094">
    <property type="entry name" value="AMINOTRANSFERASE"/>
    <property type="match status" value="1"/>
</dbReference>
<dbReference type="EMBL" id="BARW01037900">
    <property type="protein sequence ID" value="GAJ18981.1"/>
    <property type="molecule type" value="Genomic_DNA"/>
</dbReference>
<reference evidence="3" key="1">
    <citation type="journal article" date="2014" name="Front. Microbiol.">
        <title>High frequency of phylogenetically diverse reductive dehalogenase-homologous genes in deep subseafloor sedimentary metagenomes.</title>
        <authorList>
            <person name="Kawai M."/>
            <person name="Futagami T."/>
            <person name="Toyoda A."/>
            <person name="Takaki Y."/>
            <person name="Nishi S."/>
            <person name="Hori S."/>
            <person name="Arai W."/>
            <person name="Tsubouchi T."/>
            <person name="Morono Y."/>
            <person name="Uchiyama I."/>
            <person name="Ito T."/>
            <person name="Fujiyama A."/>
            <person name="Inagaki F."/>
            <person name="Takami H."/>
        </authorList>
    </citation>
    <scope>NUCLEOTIDE SEQUENCE</scope>
    <source>
        <strain evidence="3">Expedition CK06-06</strain>
    </source>
</reference>
<comment type="similarity">
    <text evidence="1">Belongs to the class-III pyridoxal-phosphate-dependent aminotransferase family.</text>
</comment>
<evidence type="ECO:0000313" key="3">
    <source>
        <dbReference type="EMBL" id="GAJ18981.1"/>
    </source>
</evidence>
<evidence type="ECO:0000256" key="2">
    <source>
        <dbReference type="ARBA" id="ARBA00022898"/>
    </source>
</evidence>
<name>X1VQI1_9ZZZZ</name>
<comment type="caution">
    <text evidence="3">The sequence shown here is derived from an EMBL/GenBank/DDBJ whole genome shotgun (WGS) entry which is preliminary data.</text>
</comment>
<dbReference type="InterPro" id="IPR015422">
    <property type="entry name" value="PyrdxlP-dep_Trfase_small"/>
</dbReference>
<dbReference type="SUPFAM" id="SSF53383">
    <property type="entry name" value="PLP-dependent transferases"/>
    <property type="match status" value="1"/>
</dbReference>
<accession>X1VQI1</accession>
<dbReference type="PANTHER" id="PTHR43094:SF1">
    <property type="entry name" value="AMINOTRANSFERASE CLASS-III"/>
    <property type="match status" value="1"/>
</dbReference>